<gene>
    <name evidence="1" type="ORF">PFLUV_G00100440</name>
</gene>
<dbReference type="AlphaFoldDB" id="A0A6A5FBX7"/>
<dbReference type="Proteomes" id="UP000465112">
    <property type="component" value="Chromosome 8"/>
</dbReference>
<name>A0A6A5FBX7_PERFL</name>
<comment type="caution">
    <text evidence="1">The sequence shown here is derived from an EMBL/GenBank/DDBJ whole genome shotgun (WGS) entry which is preliminary data.</text>
</comment>
<evidence type="ECO:0000313" key="1">
    <source>
        <dbReference type="EMBL" id="KAF1386974.1"/>
    </source>
</evidence>
<dbReference type="EMBL" id="VHII01000008">
    <property type="protein sequence ID" value="KAF1386974.1"/>
    <property type="molecule type" value="Genomic_DNA"/>
</dbReference>
<organism evidence="1 2">
    <name type="scientific">Perca fluviatilis</name>
    <name type="common">European perch</name>
    <dbReference type="NCBI Taxonomy" id="8168"/>
    <lineage>
        <taxon>Eukaryota</taxon>
        <taxon>Metazoa</taxon>
        <taxon>Chordata</taxon>
        <taxon>Craniata</taxon>
        <taxon>Vertebrata</taxon>
        <taxon>Euteleostomi</taxon>
        <taxon>Actinopterygii</taxon>
        <taxon>Neopterygii</taxon>
        <taxon>Teleostei</taxon>
        <taxon>Neoteleostei</taxon>
        <taxon>Acanthomorphata</taxon>
        <taxon>Eupercaria</taxon>
        <taxon>Perciformes</taxon>
        <taxon>Percoidei</taxon>
        <taxon>Percidae</taxon>
        <taxon>Percinae</taxon>
        <taxon>Perca</taxon>
    </lineage>
</organism>
<reference evidence="1 2" key="1">
    <citation type="submission" date="2019-06" db="EMBL/GenBank/DDBJ databases">
        <title>A chromosome-scale genome assembly of the European perch, Perca fluviatilis.</title>
        <authorList>
            <person name="Roques C."/>
            <person name="Zahm M."/>
            <person name="Cabau C."/>
            <person name="Klopp C."/>
            <person name="Bouchez O."/>
            <person name="Donnadieu C."/>
            <person name="Kuhl H."/>
            <person name="Gislard M."/>
            <person name="Guendouz S."/>
            <person name="Journot L."/>
            <person name="Haffray P."/>
            <person name="Bestin A."/>
            <person name="Morvezen R."/>
            <person name="Feron R."/>
            <person name="Wen M."/>
            <person name="Jouanno E."/>
            <person name="Herpin A."/>
            <person name="Schartl M."/>
            <person name="Postlethwait J."/>
            <person name="Schaerlinger B."/>
            <person name="Chardard D."/>
            <person name="Lecocq T."/>
            <person name="Poncet C."/>
            <person name="Jaffrelo L."/>
            <person name="Lampietro C."/>
            <person name="Guiguen Y."/>
        </authorList>
    </citation>
    <scope>NUCLEOTIDE SEQUENCE [LARGE SCALE GENOMIC DNA]</scope>
    <source>
        <tissue evidence="1">Blood</tissue>
    </source>
</reference>
<keyword evidence="2" id="KW-1185">Reference proteome</keyword>
<sequence>MQVDAVFCGVRLRKMRNHSKSTSSGLTQLRKSPSACIVVRRQAGVETSPGRTEEFRGLQKVSLSRIRDNKVFADS</sequence>
<proteinExistence type="predicted"/>
<evidence type="ECO:0000313" key="2">
    <source>
        <dbReference type="Proteomes" id="UP000465112"/>
    </source>
</evidence>
<protein>
    <submittedName>
        <fullName evidence="1">Uncharacterized protein</fullName>
    </submittedName>
</protein>
<accession>A0A6A5FBX7</accession>